<dbReference type="Proteomes" id="UP000019086">
    <property type="component" value="Chromosome"/>
</dbReference>
<dbReference type="RefSeq" id="WP_025289218.1">
    <property type="nucleotide sequence ID" value="NZ_CP006956.1"/>
</dbReference>
<name>W0R6U4_BIBTR</name>
<sequence>MDAFEARRHKNNFYDAYVNEYKSHLSEVKSFFSELDSVEIRNVVFAFNMRNYDVDSELYSLPMSILERRNGIVFNDDSLVHENYNTSFLRNSVSSHYFWGRDLVKSLSFKIPVEIAEYLYHNDGAIILNVKMNVKINVDCIDYINNTTGNTEEQTRGDCIRKNKRVLPLRNMSYSNVKIDIVEKNDLYNSSAIEHLWEILYLLKKDHSLFLGKEYDVDMNTVLKLHNDRNIIYSTDKVSVEYSSDYKYSPLER</sequence>
<protein>
    <submittedName>
        <fullName evidence="1">Uncharacterized protein</fullName>
    </submittedName>
</protein>
<dbReference type="HOGENOM" id="CLU_1096963_0_0_6"/>
<dbReference type="EMBL" id="CP006956">
    <property type="protein sequence ID" value="AHG86172.1"/>
    <property type="molecule type" value="Genomic_DNA"/>
</dbReference>
<proteinExistence type="predicted"/>
<dbReference type="KEGG" id="btra:F544_9430"/>
<accession>W0R6U4</accession>
<gene>
    <name evidence="1" type="ORF">F544_9430</name>
</gene>
<organism evidence="1 2">
    <name type="scientific">Bibersteinia trehalosi USDA-ARS-USMARC-190</name>
    <dbReference type="NCBI Taxonomy" id="1263832"/>
    <lineage>
        <taxon>Bacteria</taxon>
        <taxon>Pseudomonadati</taxon>
        <taxon>Pseudomonadota</taxon>
        <taxon>Gammaproteobacteria</taxon>
        <taxon>Pasteurellales</taxon>
        <taxon>Pasteurellaceae</taxon>
        <taxon>Bibersteinia</taxon>
    </lineage>
</organism>
<evidence type="ECO:0000313" key="1">
    <source>
        <dbReference type="EMBL" id="AHG86172.1"/>
    </source>
</evidence>
<dbReference type="PATRIC" id="fig|1263832.3.peg.934"/>
<reference evidence="1 2" key="1">
    <citation type="submission" date="2013-12" db="EMBL/GenBank/DDBJ databases">
        <title>Annotation of the Bibersteinia trehalosi USDA-ARS-USMARC-190 complete genome.</title>
        <authorList>
            <person name="Harhay G.P."/>
            <person name="McVey S."/>
            <person name="Clawson M.L."/>
            <person name="Bono J."/>
            <person name="Heaton M.P."/>
            <person name="Chitko-Mckown C.G."/>
            <person name="Harhay D.M."/>
            <person name="Smith T.P.L."/>
        </authorList>
    </citation>
    <scope>NUCLEOTIDE SEQUENCE [LARGE SCALE GENOMIC DNA]</scope>
    <source>
        <strain evidence="1 2">USDA-ARS-USMARC-190</strain>
    </source>
</reference>
<evidence type="ECO:0000313" key="2">
    <source>
        <dbReference type="Proteomes" id="UP000019086"/>
    </source>
</evidence>
<dbReference type="AlphaFoldDB" id="W0R6U4"/>